<name>A0A1A8P8S4_9TELE</name>
<keyword evidence="1" id="KW-1133">Transmembrane helix</keyword>
<dbReference type="EMBL" id="HAEG01006803">
    <property type="protein sequence ID" value="SBR77666.1"/>
    <property type="molecule type" value="Transcribed_RNA"/>
</dbReference>
<sequence>IQQTNKPSQDLTPQVFLIYFIRSLTCPLRWIVCVCLRHIWHKIIYSVHNYYCDIFCHCIGEHWVVSSSHTMWCKYTISGLLLHVFFNLSFNYLLVLVYLFKASLKTSVLKLI</sequence>
<reference evidence="2" key="2">
    <citation type="submission" date="2016-06" db="EMBL/GenBank/DDBJ databases">
        <title>The genome of a short-lived fish provides insights into sex chromosome evolution and the genetic control of aging.</title>
        <authorList>
            <person name="Reichwald K."/>
            <person name="Felder M."/>
            <person name="Petzold A."/>
            <person name="Koch P."/>
            <person name="Groth M."/>
            <person name="Platzer M."/>
        </authorList>
    </citation>
    <scope>NUCLEOTIDE SEQUENCE</scope>
    <source>
        <tissue evidence="2">Brain</tissue>
    </source>
</reference>
<organism evidence="2">
    <name type="scientific">Nothobranchius pienaari</name>
    <dbReference type="NCBI Taxonomy" id="704102"/>
    <lineage>
        <taxon>Eukaryota</taxon>
        <taxon>Metazoa</taxon>
        <taxon>Chordata</taxon>
        <taxon>Craniata</taxon>
        <taxon>Vertebrata</taxon>
        <taxon>Euteleostomi</taxon>
        <taxon>Actinopterygii</taxon>
        <taxon>Neopterygii</taxon>
        <taxon>Teleostei</taxon>
        <taxon>Neoteleostei</taxon>
        <taxon>Acanthomorphata</taxon>
        <taxon>Ovalentaria</taxon>
        <taxon>Atherinomorphae</taxon>
        <taxon>Cyprinodontiformes</taxon>
        <taxon>Nothobranchiidae</taxon>
        <taxon>Nothobranchius</taxon>
    </lineage>
</organism>
<proteinExistence type="predicted"/>
<feature type="non-terminal residue" evidence="2">
    <location>
        <position position="1"/>
    </location>
</feature>
<accession>A0A1A8P8S4</accession>
<keyword evidence="1" id="KW-0812">Transmembrane</keyword>
<gene>
    <name evidence="2" type="primary">Nfu_g_1_012088</name>
</gene>
<reference evidence="2" key="1">
    <citation type="submission" date="2016-05" db="EMBL/GenBank/DDBJ databases">
        <authorList>
            <person name="Lavstsen T."/>
            <person name="Jespersen J.S."/>
        </authorList>
    </citation>
    <scope>NUCLEOTIDE SEQUENCE</scope>
    <source>
        <tissue evidence="2">Brain</tissue>
    </source>
</reference>
<dbReference type="AlphaFoldDB" id="A0A1A8P8S4"/>
<evidence type="ECO:0000313" key="2">
    <source>
        <dbReference type="EMBL" id="SBR77666.1"/>
    </source>
</evidence>
<feature type="non-terminal residue" evidence="2">
    <location>
        <position position="112"/>
    </location>
</feature>
<feature type="transmembrane region" description="Helical" evidence="1">
    <location>
        <begin position="80"/>
        <end position="100"/>
    </location>
</feature>
<keyword evidence="1" id="KW-0472">Membrane</keyword>
<protein>
    <submittedName>
        <fullName evidence="2">Uncharacterized protein</fullName>
    </submittedName>
</protein>
<evidence type="ECO:0000256" key="1">
    <source>
        <dbReference type="SAM" id="Phobius"/>
    </source>
</evidence>